<evidence type="ECO:0000313" key="3">
    <source>
        <dbReference type="WBParaSite" id="Csp11.Scaffold627.g6682.t2"/>
    </source>
</evidence>
<dbReference type="Gene3D" id="2.170.270.10">
    <property type="entry name" value="SET domain"/>
    <property type="match status" value="1"/>
</dbReference>
<dbReference type="AlphaFoldDB" id="A0A1I7TK28"/>
<feature type="domain" description="SET" evidence="1">
    <location>
        <begin position="90"/>
        <end position="166"/>
    </location>
</feature>
<evidence type="ECO:0000259" key="1">
    <source>
        <dbReference type="Pfam" id="PF00856"/>
    </source>
</evidence>
<dbReference type="Proteomes" id="UP000095282">
    <property type="component" value="Unplaced"/>
</dbReference>
<dbReference type="WBParaSite" id="Csp11.Scaffold627.g6682.t2">
    <property type="protein sequence ID" value="Csp11.Scaffold627.g6682.t2"/>
    <property type="gene ID" value="Csp11.Scaffold627.g6682"/>
</dbReference>
<name>A0A1I7TK28_9PELO</name>
<reference evidence="3" key="1">
    <citation type="submission" date="2016-11" db="UniProtKB">
        <authorList>
            <consortium name="WormBaseParasite"/>
        </authorList>
    </citation>
    <scope>IDENTIFICATION</scope>
</reference>
<dbReference type="eggNOG" id="ENOG502QZ28">
    <property type="taxonomic scope" value="Eukaryota"/>
</dbReference>
<keyword evidence="2" id="KW-1185">Reference proteome</keyword>
<organism evidence="2 3">
    <name type="scientific">Caenorhabditis tropicalis</name>
    <dbReference type="NCBI Taxonomy" id="1561998"/>
    <lineage>
        <taxon>Eukaryota</taxon>
        <taxon>Metazoa</taxon>
        <taxon>Ecdysozoa</taxon>
        <taxon>Nematoda</taxon>
        <taxon>Chromadorea</taxon>
        <taxon>Rhabditida</taxon>
        <taxon>Rhabditina</taxon>
        <taxon>Rhabditomorpha</taxon>
        <taxon>Rhabditoidea</taxon>
        <taxon>Rhabditidae</taxon>
        <taxon>Peloderinae</taxon>
        <taxon>Caenorhabditis</taxon>
    </lineage>
</organism>
<dbReference type="InterPro" id="IPR001214">
    <property type="entry name" value="SET_dom"/>
</dbReference>
<accession>A0A1I7TK28</accession>
<proteinExistence type="predicted"/>
<protein>
    <submittedName>
        <fullName evidence="3">PITH domain-containing protein</fullName>
    </submittedName>
</protein>
<dbReference type="Pfam" id="PF00856">
    <property type="entry name" value="SET"/>
    <property type="match status" value="1"/>
</dbReference>
<dbReference type="SUPFAM" id="SSF82199">
    <property type="entry name" value="SET domain"/>
    <property type="match status" value="1"/>
</dbReference>
<dbReference type="InterPro" id="IPR046341">
    <property type="entry name" value="SET_dom_sf"/>
</dbReference>
<evidence type="ECO:0000313" key="2">
    <source>
        <dbReference type="Proteomes" id="UP000095282"/>
    </source>
</evidence>
<sequence length="272" mass="31161">MFEKRKENSCQFIPESSIPGVNKVKLYVEPSFFQSSERKKFEPGSERIDFSADPRFQASMKLIQNPGRGWSLHLEDDVEQNIPLMLMTGVIRPRSVAQNSLEIDGELVAFSSFIEINGTDMCLDRRELHDFSKYIPHSCEPTCSVRLVDSGNNIPDLVVYSLQPIDSFDFHAITLNYFKMFQSTNKTANKKLKKTNIFSLYDEKINFVQCLCGSVNCLRVPYISEKTDEVRKPPMKKFKTSEFESADHTSYGGLKLAESDTIYKIKNGQFDQ</sequence>